<dbReference type="SUPFAM" id="SSF51905">
    <property type="entry name" value="FAD/NAD(P)-binding domain"/>
    <property type="match status" value="1"/>
</dbReference>
<dbReference type="HOGENOM" id="CLU_067342_0_0_9"/>
<gene>
    <name evidence="4" type="ordered locus">Bsel_2153</name>
</gene>
<dbReference type="GO" id="GO:0016491">
    <property type="term" value="F:oxidoreductase activity"/>
    <property type="evidence" value="ECO:0007669"/>
    <property type="project" value="UniProtKB-KW"/>
</dbReference>
<dbReference type="eggNOG" id="COG0492">
    <property type="taxonomic scope" value="Bacteria"/>
</dbReference>
<keyword evidence="3" id="KW-0560">Oxidoreductase</keyword>
<keyword evidence="5" id="KW-1185">Reference proteome</keyword>
<evidence type="ECO:0000313" key="5">
    <source>
        <dbReference type="Proteomes" id="UP000000271"/>
    </source>
</evidence>
<dbReference type="KEGG" id="bse:Bsel_2153"/>
<dbReference type="PRINTS" id="PR00469">
    <property type="entry name" value="PNDRDTASEII"/>
</dbReference>
<evidence type="ECO:0000256" key="3">
    <source>
        <dbReference type="ARBA" id="ARBA00023002"/>
    </source>
</evidence>
<dbReference type="InterPro" id="IPR050097">
    <property type="entry name" value="Ferredoxin-NADP_redctase_2"/>
</dbReference>
<evidence type="ECO:0000256" key="2">
    <source>
        <dbReference type="ARBA" id="ARBA00022630"/>
    </source>
</evidence>
<dbReference type="STRING" id="439292.Bsel_2153"/>
<comment type="cofactor">
    <cofactor evidence="1">
        <name>FAD</name>
        <dbReference type="ChEBI" id="CHEBI:57692"/>
    </cofactor>
</comment>
<reference evidence="4" key="1">
    <citation type="submission" date="2009-10" db="EMBL/GenBank/DDBJ databases">
        <title>Complete sequence of Bacillus selenitireducens MLS10.</title>
        <authorList>
            <consortium name="US DOE Joint Genome Institute"/>
            <person name="Lucas S."/>
            <person name="Copeland A."/>
            <person name="Lapidus A."/>
            <person name="Glavina del Rio T."/>
            <person name="Dalin E."/>
            <person name="Tice H."/>
            <person name="Bruce D."/>
            <person name="Goodwin L."/>
            <person name="Pitluck S."/>
            <person name="Sims D."/>
            <person name="Brettin T."/>
            <person name="Detter J.C."/>
            <person name="Han C."/>
            <person name="Larimer F."/>
            <person name="Land M."/>
            <person name="Hauser L."/>
            <person name="Kyrpides N."/>
            <person name="Ovchinnikova G."/>
            <person name="Stolz J."/>
        </authorList>
    </citation>
    <scope>NUCLEOTIDE SEQUENCE [LARGE SCALE GENOMIC DNA]</scope>
    <source>
        <strain evidence="4">MLS10</strain>
    </source>
</reference>
<dbReference type="InterPro" id="IPR023856">
    <property type="entry name" value="Bdr"/>
</dbReference>
<dbReference type="Proteomes" id="UP000000271">
    <property type="component" value="Chromosome"/>
</dbReference>
<dbReference type="EMBL" id="CP001791">
    <property type="protein sequence ID" value="ADH99657.1"/>
    <property type="molecule type" value="Genomic_DNA"/>
</dbReference>
<dbReference type="RefSeq" id="WP_013173079.1">
    <property type="nucleotide sequence ID" value="NC_014219.1"/>
</dbReference>
<keyword evidence="2" id="KW-0285">Flavoprotein</keyword>
<dbReference type="OrthoDB" id="9778740at2"/>
<accession>D6XVB9</accession>
<dbReference type="InterPro" id="IPR036188">
    <property type="entry name" value="FAD/NAD-bd_sf"/>
</dbReference>
<dbReference type="Pfam" id="PF13738">
    <property type="entry name" value="Pyr_redox_3"/>
    <property type="match status" value="1"/>
</dbReference>
<proteinExistence type="predicted"/>
<name>D6XVB9_BACIE</name>
<dbReference type="PRINTS" id="PR00368">
    <property type="entry name" value="FADPNR"/>
</dbReference>
<organism evidence="4 5">
    <name type="scientific">Bacillus selenitireducens (strain ATCC 700615 / DSM 15326 / MLS10)</name>
    <dbReference type="NCBI Taxonomy" id="439292"/>
    <lineage>
        <taxon>Bacteria</taxon>
        <taxon>Bacillati</taxon>
        <taxon>Bacillota</taxon>
        <taxon>Bacilli</taxon>
        <taxon>Bacillales</taxon>
        <taxon>Bacillaceae</taxon>
        <taxon>Salisediminibacterium</taxon>
    </lineage>
</organism>
<evidence type="ECO:0000313" key="4">
    <source>
        <dbReference type="EMBL" id="ADH99657.1"/>
    </source>
</evidence>
<evidence type="ECO:0000256" key="1">
    <source>
        <dbReference type="ARBA" id="ARBA00001974"/>
    </source>
</evidence>
<dbReference type="NCBIfam" id="TIGR04018">
    <property type="entry name" value="Bthiol_YpdA"/>
    <property type="match status" value="1"/>
</dbReference>
<dbReference type="AlphaFoldDB" id="D6XVB9"/>
<protein>
    <submittedName>
        <fullName evidence="4">HI0933 family protein</fullName>
    </submittedName>
</protein>
<dbReference type="PANTHER" id="PTHR48105">
    <property type="entry name" value="THIOREDOXIN REDUCTASE 1-RELATED-RELATED"/>
    <property type="match status" value="1"/>
</dbReference>
<dbReference type="Gene3D" id="3.50.50.60">
    <property type="entry name" value="FAD/NAD(P)-binding domain"/>
    <property type="match status" value="2"/>
</dbReference>
<sequence length="329" mass="36863">MSKRKVIIIGAGPCGLSAAIECEKAGFDVTVIERGNIVHALYRYPTHQQFFSTSEKLAIGDIPFYSTERKPKRNEALVYYRKVVEEYGLTIEAYEEVTKIDRLGIHDFKVTSVKQNGLTMERDAHAVIVATGYYDSPNYMHIPGEDQKHVFHYFHEAHPFYNQKVAVIGGKNSAIDAALELEKAGAEVSVYCRYDNYSSSIKPWILPDFESLVKQGKIMMHFETEIHEIGEDTISVSDVTGTKRNDRADFVFAMTGYHPDHSFIRSMGVEVDMETGRPVFNSESMETNVDGIYIAGVIAAGNNANEIFIENGRHHGGLIASHLGAQFHD</sequence>